<evidence type="ECO:0000313" key="2">
    <source>
        <dbReference type="WBParaSite" id="MhA1_Contig1338.frz3.gene1"/>
    </source>
</evidence>
<proteinExistence type="predicted"/>
<protein>
    <submittedName>
        <fullName evidence="2">Conjugal transfer protein TraN</fullName>
    </submittedName>
</protein>
<dbReference type="AlphaFoldDB" id="A0A1I8B431"/>
<dbReference type="WBParaSite" id="MhA1_Contig1338.frz3.gene1">
    <property type="protein sequence ID" value="MhA1_Contig1338.frz3.gene1"/>
    <property type="gene ID" value="MhA1_Contig1338.frz3.gene1"/>
</dbReference>
<organism evidence="1 2">
    <name type="scientific">Meloidogyne hapla</name>
    <name type="common">Root-knot nematode worm</name>
    <dbReference type="NCBI Taxonomy" id="6305"/>
    <lineage>
        <taxon>Eukaryota</taxon>
        <taxon>Metazoa</taxon>
        <taxon>Ecdysozoa</taxon>
        <taxon>Nematoda</taxon>
        <taxon>Chromadorea</taxon>
        <taxon>Rhabditida</taxon>
        <taxon>Tylenchina</taxon>
        <taxon>Tylenchomorpha</taxon>
        <taxon>Tylenchoidea</taxon>
        <taxon>Meloidogynidae</taxon>
        <taxon>Meloidogyninae</taxon>
        <taxon>Meloidogyne</taxon>
    </lineage>
</organism>
<keyword evidence="1" id="KW-1185">Reference proteome</keyword>
<sequence>SHNPGAAGTSSSTIEELNPLWASVAELTPQQEDYIPNYLHAENINGTFYFK</sequence>
<dbReference type="Proteomes" id="UP000095281">
    <property type="component" value="Unplaced"/>
</dbReference>
<name>A0A1I8B431_MELHA</name>
<evidence type="ECO:0000313" key="1">
    <source>
        <dbReference type="Proteomes" id="UP000095281"/>
    </source>
</evidence>
<reference evidence="2" key="1">
    <citation type="submission" date="2016-11" db="UniProtKB">
        <authorList>
            <consortium name="WormBaseParasite"/>
        </authorList>
    </citation>
    <scope>IDENTIFICATION</scope>
</reference>
<accession>A0A1I8B431</accession>